<reference evidence="6 7" key="1">
    <citation type="submission" date="2019-04" db="EMBL/GenBank/DDBJ databases">
        <title>Genome sequence of Bacillus hwajinpoensis strain Y2.</title>
        <authorList>
            <person name="Fair J.L."/>
            <person name="Maclea K.S."/>
        </authorList>
    </citation>
    <scope>NUCLEOTIDE SEQUENCE [LARGE SCALE GENOMIC DNA]</scope>
    <source>
        <strain evidence="6 7">Y2</strain>
    </source>
</reference>
<accession>A0A4U1MMZ7</accession>
<proteinExistence type="predicted"/>
<dbReference type="Pfam" id="PF07457">
    <property type="entry name" value="DUF1516"/>
    <property type="match status" value="1"/>
</dbReference>
<evidence type="ECO:0000256" key="2">
    <source>
        <dbReference type="ARBA" id="ARBA00022692"/>
    </source>
</evidence>
<evidence type="ECO:0000256" key="4">
    <source>
        <dbReference type="ARBA" id="ARBA00023136"/>
    </source>
</evidence>
<keyword evidence="1" id="KW-1003">Cell membrane</keyword>
<evidence type="ECO:0000313" key="6">
    <source>
        <dbReference type="EMBL" id="TKD71952.1"/>
    </source>
</evidence>
<feature type="transmembrane region" description="Helical" evidence="5">
    <location>
        <begin position="6"/>
        <end position="25"/>
    </location>
</feature>
<evidence type="ECO:0000256" key="3">
    <source>
        <dbReference type="ARBA" id="ARBA00022989"/>
    </source>
</evidence>
<comment type="caution">
    <text evidence="6">The sequence shown here is derived from an EMBL/GenBank/DDBJ whole genome shotgun (WGS) entry which is preliminary data.</text>
</comment>
<sequence>MLHAHYTAWGLTLILFMSSYFLMRAGKGKGQTITHMVLRIFYILTVASGMFLVVGYNFWGPSLVKAVVALWLIFSMEMILVRGVKGKTIWAFWLQFLFAFMLVFFYGYYVLHLYQL</sequence>
<dbReference type="EMBL" id="SWFM01000001">
    <property type="protein sequence ID" value="TKD71952.1"/>
    <property type="molecule type" value="Genomic_DNA"/>
</dbReference>
<organism evidence="6 7">
    <name type="scientific">Guptibacillus hwajinpoensis</name>
    <dbReference type="NCBI Taxonomy" id="208199"/>
    <lineage>
        <taxon>Bacteria</taxon>
        <taxon>Bacillati</taxon>
        <taxon>Bacillota</taxon>
        <taxon>Bacilli</taxon>
        <taxon>Bacillales</taxon>
        <taxon>Guptibacillaceae</taxon>
        <taxon>Guptibacillus</taxon>
    </lineage>
</organism>
<keyword evidence="3 5" id="KW-1133">Transmembrane helix</keyword>
<feature type="transmembrane region" description="Helical" evidence="5">
    <location>
        <begin position="62"/>
        <end position="80"/>
    </location>
</feature>
<dbReference type="InterPro" id="IPR010899">
    <property type="entry name" value="UPF0344"/>
</dbReference>
<protein>
    <submittedName>
        <fullName evidence="6">DUF1516 family protein</fullName>
    </submittedName>
</protein>
<feature type="transmembrane region" description="Helical" evidence="5">
    <location>
        <begin position="37"/>
        <end position="56"/>
    </location>
</feature>
<dbReference type="RefSeq" id="WP_136945804.1">
    <property type="nucleotide sequence ID" value="NZ_SWFM01000001.1"/>
</dbReference>
<dbReference type="OrthoDB" id="2365314at2"/>
<gene>
    <name evidence="6" type="ORF">FBF83_03885</name>
</gene>
<keyword evidence="2 5" id="KW-0812">Transmembrane</keyword>
<name>A0A4U1MMZ7_9BACL</name>
<dbReference type="Proteomes" id="UP000310541">
    <property type="component" value="Unassembled WGS sequence"/>
</dbReference>
<dbReference type="AlphaFoldDB" id="A0A4U1MMZ7"/>
<evidence type="ECO:0000256" key="1">
    <source>
        <dbReference type="ARBA" id="ARBA00022475"/>
    </source>
</evidence>
<feature type="transmembrane region" description="Helical" evidence="5">
    <location>
        <begin position="92"/>
        <end position="111"/>
    </location>
</feature>
<evidence type="ECO:0000256" key="5">
    <source>
        <dbReference type="SAM" id="Phobius"/>
    </source>
</evidence>
<evidence type="ECO:0000313" key="7">
    <source>
        <dbReference type="Proteomes" id="UP000310541"/>
    </source>
</evidence>
<keyword evidence="4 5" id="KW-0472">Membrane</keyword>